<dbReference type="InterPro" id="IPR000073">
    <property type="entry name" value="AB_hydrolase_1"/>
</dbReference>
<dbReference type="EMBL" id="JAPTSV010000015">
    <property type="protein sequence ID" value="KAJ1520134.1"/>
    <property type="molecule type" value="Genomic_DNA"/>
</dbReference>
<dbReference type="PANTHER" id="PTHR43798">
    <property type="entry name" value="MONOACYLGLYCEROL LIPASE"/>
    <property type="match status" value="1"/>
</dbReference>
<organism evidence="4 5">
    <name type="scientific">Megalurothrips usitatus</name>
    <name type="common">bean blossom thrips</name>
    <dbReference type="NCBI Taxonomy" id="439358"/>
    <lineage>
        <taxon>Eukaryota</taxon>
        <taxon>Metazoa</taxon>
        <taxon>Ecdysozoa</taxon>
        <taxon>Arthropoda</taxon>
        <taxon>Hexapoda</taxon>
        <taxon>Insecta</taxon>
        <taxon>Pterygota</taxon>
        <taxon>Neoptera</taxon>
        <taxon>Paraneoptera</taxon>
        <taxon>Thysanoptera</taxon>
        <taxon>Terebrantia</taxon>
        <taxon>Thripoidea</taxon>
        <taxon>Thripidae</taxon>
        <taxon>Megalurothrips</taxon>
    </lineage>
</organism>
<evidence type="ECO:0000256" key="1">
    <source>
        <dbReference type="ARBA" id="ARBA00008645"/>
    </source>
</evidence>
<dbReference type="GO" id="GO:0016787">
    <property type="term" value="F:hydrolase activity"/>
    <property type="evidence" value="ECO:0007669"/>
    <property type="project" value="UniProtKB-KW"/>
</dbReference>
<protein>
    <recommendedName>
        <fullName evidence="3">AB hydrolase-1 domain-containing protein</fullName>
    </recommendedName>
</protein>
<dbReference type="Gene3D" id="3.40.50.1820">
    <property type="entry name" value="alpha/beta hydrolase"/>
    <property type="match status" value="1"/>
</dbReference>
<dbReference type="SUPFAM" id="SSF53474">
    <property type="entry name" value="alpha/beta-Hydrolases"/>
    <property type="match status" value="1"/>
</dbReference>
<comment type="caution">
    <text evidence="4">The sequence shown here is derived from an EMBL/GenBank/DDBJ whole genome shotgun (WGS) entry which is preliminary data.</text>
</comment>
<name>A0AAV7X2J6_9NEOP</name>
<accession>A0AAV7X2J6</accession>
<dbReference type="InterPro" id="IPR050266">
    <property type="entry name" value="AB_hydrolase_sf"/>
</dbReference>
<dbReference type="Pfam" id="PF00561">
    <property type="entry name" value="Abhydrolase_1"/>
    <property type="match status" value="1"/>
</dbReference>
<reference evidence="4" key="1">
    <citation type="submission" date="2022-12" db="EMBL/GenBank/DDBJ databases">
        <title>Chromosome-level genome assembly of the bean flower thrips Megalurothrips usitatus.</title>
        <authorList>
            <person name="Ma L."/>
            <person name="Liu Q."/>
            <person name="Li H."/>
            <person name="Cai W."/>
        </authorList>
    </citation>
    <scope>NUCLEOTIDE SEQUENCE</scope>
    <source>
        <strain evidence="4">Cailab_2022a</strain>
    </source>
</reference>
<evidence type="ECO:0000313" key="4">
    <source>
        <dbReference type="EMBL" id="KAJ1520134.1"/>
    </source>
</evidence>
<dbReference type="AlphaFoldDB" id="A0AAV7X2J6"/>
<sequence length="341" mass="38002">MMQSIRGTIGSLRKPVHAKKLTASGFSNLHSSAKVLSPLNSFEEIQVPVPWGHVSGKWWGRKDVTPIIGLHGFEDNAGTYDRLAPILDVEAFLAWDAPGHGRSSHVPVGMAYTFVDFIITLRHIIKHHGWKNISIIGHSFGSCMGHIYASLYPSEVEKFVSLDCARIFMAELGNSGMKGLPLLRKQVQKNLKADSDISKEPPAYELEDMIDVFYKATSCSVYKENAHYLLNRGATAHPTIPNKLYFTRDQKLRYSEFNRPSLEVLTESAQNIKCHVLSILGTEGFINLAAKTDIGKAFFQLEDHVKGSAATYQRVNVVGTHHVHLNNPERVAPLINKLFAQ</sequence>
<feature type="domain" description="AB hydrolase-1" evidence="3">
    <location>
        <begin position="66"/>
        <end position="163"/>
    </location>
</feature>
<dbReference type="Proteomes" id="UP001075354">
    <property type="component" value="Chromosome 15"/>
</dbReference>
<dbReference type="PANTHER" id="PTHR43798:SF14">
    <property type="entry name" value="SERINE HYDROLASE-LIKE PROTEIN DDB_G0286239"/>
    <property type="match status" value="1"/>
</dbReference>
<evidence type="ECO:0000256" key="2">
    <source>
        <dbReference type="ARBA" id="ARBA00022801"/>
    </source>
</evidence>
<evidence type="ECO:0000259" key="3">
    <source>
        <dbReference type="Pfam" id="PF00561"/>
    </source>
</evidence>
<evidence type="ECO:0000313" key="5">
    <source>
        <dbReference type="Proteomes" id="UP001075354"/>
    </source>
</evidence>
<dbReference type="GO" id="GO:0016020">
    <property type="term" value="C:membrane"/>
    <property type="evidence" value="ECO:0007669"/>
    <property type="project" value="TreeGrafter"/>
</dbReference>
<dbReference type="InterPro" id="IPR029058">
    <property type="entry name" value="AB_hydrolase_fold"/>
</dbReference>
<proteinExistence type="inferred from homology"/>
<keyword evidence="5" id="KW-1185">Reference proteome</keyword>
<gene>
    <name evidence="4" type="ORF">ONE63_004352</name>
</gene>
<keyword evidence="2" id="KW-0378">Hydrolase</keyword>
<comment type="similarity">
    <text evidence="1">Belongs to the AB hydrolase superfamily.</text>
</comment>